<dbReference type="InterPro" id="IPR036291">
    <property type="entry name" value="NAD(P)-bd_dom_sf"/>
</dbReference>
<proteinExistence type="inferred from homology"/>
<dbReference type="SUPFAM" id="SSF51735">
    <property type="entry name" value="NAD(P)-binding Rossmann-fold domains"/>
    <property type="match status" value="2"/>
</dbReference>
<evidence type="ECO:0000256" key="1">
    <source>
        <dbReference type="ARBA" id="ARBA00007430"/>
    </source>
</evidence>
<dbReference type="Pfam" id="PF02719">
    <property type="entry name" value="Polysacc_synt_2"/>
    <property type="match status" value="1"/>
</dbReference>
<dbReference type="EMBL" id="PFWU01000044">
    <property type="protein sequence ID" value="PJA45304.1"/>
    <property type="molecule type" value="Genomic_DNA"/>
</dbReference>
<evidence type="ECO:0000313" key="3">
    <source>
        <dbReference type="EMBL" id="PJA45304.1"/>
    </source>
</evidence>
<feature type="domain" description="Polysaccharide biosynthesis protein CapD-like" evidence="2">
    <location>
        <begin position="138"/>
        <end position="414"/>
    </location>
</feature>
<dbReference type="PANTHER" id="PTHR43318:SF1">
    <property type="entry name" value="POLYSACCHARIDE BIOSYNTHESIS PROTEIN EPSC-RELATED"/>
    <property type="match status" value="1"/>
</dbReference>
<accession>A0A2M7XBR2</accession>
<dbReference type="InterPro" id="IPR003869">
    <property type="entry name" value="Polysac_CapD-like"/>
</dbReference>
<comment type="caution">
    <text evidence="3">The sequence shown here is derived from an EMBL/GenBank/DDBJ whole genome shotgun (WGS) entry which is preliminary data.</text>
</comment>
<protein>
    <submittedName>
        <fullName evidence="3">Nucleoside-diphosphate sugar epimerase</fullName>
    </submittedName>
</protein>
<reference evidence="4" key="1">
    <citation type="submission" date="2017-09" db="EMBL/GenBank/DDBJ databases">
        <title>Depth-based differentiation of microbial function through sediment-hosted aquifers and enrichment of novel symbionts in the deep terrestrial subsurface.</title>
        <authorList>
            <person name="Probst A.J."/>
            <person name="Ladd B."/>
            <person name="Jarett J.K."/>
            <person name="Geller-Mcgrath D.E."/>
            <person name="Sieber C.M.K."/>
            <person name="Emerson J.B."/>
            <person name="Anantharaman K."/>
            <person name="Thomas B.C."/>
            <person name="Malmstrom R."/>
            <person name="Stieglmeier M."/>
            <person name="Klingl A."/>
            <person name="Woyke T."/>
            <person name="Ryan C.M."/>
            <person name="Banfield J.F."/>
        </authorList>
    </citation>
    <scope>NUCLEOTIDE SEQUENCE [LARGE SCALE GENOMIC DNA]</scope>
</reference>
<dbReference type="AlphaFoldDB" id="A0A2M7XBR2"/>
<dbReference type="Gene3D" id="3.40.50.720">
    <property type="entry name" value="NAD(P)-binding Rossmann-like Domain"/>
    <property type="match status" value="2"/>
</dbReference>
<gene>
    <name evidence="3" type="ORF">CO174_03925</name>
</gene>
<dbReference type="InterPro" id="IPR051203">
    <property type="entry name" value="Polysaccharide_Synthase-Rel"/>
</dbReference>
<name>A0A2M7XBR2_9BACT</name>
<evidence type="ECO:0000313" key="4">
    <source>
        <dbReference type="Proteomes" id="UP000229385"/>
    </source>
</evidence>
<comment type="similarity">
    <text evidence="1">Belongs to the polysaccharide synthase family.</text>
</comment>
<dbReference type="CDD" id="cd05237">
    <property type="entry name" value="UDP_invert_4-6DH_SDR_e"/>
    <property type="match status" value="1"/>
</dbReference>
<evidence type="ECO:0000259" key="2">
    <source>
        <dbReference type="Pfam" id="PF02719"/>
    </source>
</evidence>
<organism evidence="3 4">
    <name type="scientific">Candidatus Uhrbacteria bacterium CG_4_9_14_3_um_filter_50_9</name>
    <dbReference type="NCBI Taxonomy" id="1975035"/>
    <lineage>
        <taxon>Bacteria</taxon>
        <taxon>Candidatus Uhriibacteriota</taxon>
    </lineage>
</organism>
<dbReference type="Proteomes" id="UP000229385">
    <property type="component" value="Unassembled WGS sequence"/>
</dbReference>
<dbReference type="PANTHER" id="PTHR43318">
    <property type="entry name" value="UDP-N-ACETYLGLUCOSAMINE 4,6-DEHYDRATASE"/>
    <property type="match status" value="1"/>
</dbReference>
<sequence>MRKANILIIGAGSAGTELAADIKKTKQPWDLLGFLDDFVQGAHVLGTMKNLDHVLRTHAIHKVFFAIPRIKTDQLIELRRTCHVHGVDFLLIPPDPSVVTSGASVSLLRPLRVSDILGRSFERGDLNAHRDFYQGLSVMVTGAAGSIGSELVAQLTHTGVKQLICVDKHEYGIFELTQTHGSRKELRVAIADLTQKDDVEGLFQRFGPPDVLFHAAAYKHVPLMESHAKICIKNNILSFKHVADTAAQHGVKRFVLVSSDKAVHPANVMGATKRHNELSMCDYQDAMHINAVRFGNVLNSSGSVIPIFQRQIEQGGPVTVTDKRMKRYFMSIPEAAFLILETAKTDETNKIFLLDMGEMVPIVELAKKVIQVNGFIPEEDIQIEFSHARPGEKLEEDLYLDTHQTPSHHPKISLVRDDHDDRTTFNTHTQQLLEGLTQLSDDELKQLLFASIKPTKL</sequence>